<sequence>MRGAAVTAEGLGMDGPRGTVFRDVELCAEAGELVAVQGPSGSGRTCLLLALTGRMRTTAGRVEVDGLPLPKRMAAVREITALGPVPDVNDPEPALTVAEHLRERSLLRPYFRGWRRERTAARRERLDHALELAGLSLEELPKGPRTTVRQLERTQELRLGVALALLDEPRLIAVDDVGLKLSDAERLEMWGLLRAVAAAGVTVLASCTQAPEDAAVLRIDAAQAHDPAPGTGGDGVPDPSATERPGPAADADEAGTTEEPTAQHATDSPQQTATSKEGPGDAFAETGRA</sequence>
<evidence type="ECO:0000256" key="2">
    <source>
        <dbReference type="ARBA" id="ARBA00022448"/>
    </source>
</evidence>
<dbReference type="InterPro" id="IPR003593">
    <property type="entry name" value="AAA+_ATPase"/>
</dbReference>
<dbReference type="Pfam" id="PF00005">
    <property type="entry name" value="ABC_tran"/>
    <property type="match status" value="1"/>
</dbReference>
<dbReference type="Gene3D" id="3.40.50.300">
    <property type="entry name" value="P-loop containing nucleotide triphosphate hydrolases"/>
    <property type="match status" value="1"/>
</dbReference>
<organism evidence="7 8">
    <name type="scientific">Streptomyces tardus</name>
    <dbReference type="NCBI Taxonomy" id="2780544"/>
    <lineage>
        <taxon>Bacteria</taxon>
        <taxon>Bacillati</taxon>
        <taxon>Actinomycetota</taxon>
        <taxon>Actinomycetes</taxon>
        <taxon>Kitasatosporales</taxon>
        <taxon>Streptomycetaceae</taxon>
        <taxon>Streptomyces</taxon>
    </lineage>
</organism>
<dbReference type="PANTHER" id="PTHR43335">
    <property type="entry name" value="ABC TRANSPORTER, ATP-BINDING PROTEIN"/>
    <property type="match status" value="1"/>
</dbReference>
<keyword evidence="2" id="KW-0813">Transport</keyword>
<evidence type="ECO:0000259" key="6">
    <source>
        <dbReference type="PROSITE" id="PS50893"/>
    </source>
</evidence>
<dbReference type="InterPro" id="IPR003439">
    <property type="entry name" value="ABC_transporter-like_ATP-bd"/>
</dbReference>
<dbReference type="InterPro" id="IPR027417">
    <property type="entry name" value="P-loop_NTPase"/>
</dbReference>
<protein>
    <submittedName>
        <fullName evidence="7">ATP-binding cassette domain-containing protein</fullName>
    </submittedName>
</protein>
<comment type="similarity">
    <text evidence="1">Belongs to the ABC transporter superfamily.</text>
</comment>
<evidence type="ECO:0000313" key="8">
    <source>
        <dbReference type="Proteomes" id="UP000694501"/>
    </source>
</evidence>
<dbReference type="SUPFAM" id="SSF52540">
    <property type="entry name" value="P-loop containing nucleoside triphosphate hydrolases"/>
    <property type="match status" value="1"/>
</dbReference>
<name>A0A949JG76_9ACTN</name>
<dbReference type="RefSeq" id="WP_211041552.1">
    <property type="nucleotide sequence ID" value="NZ_JAELVF020000001.1"/>
</dbReference>
<feature type="domain" description="ABC transporter" evidence="6">
    <location>
        <begin position="6"/>
        <end position="253"/>
    </location>
</feature>
<evidence type="ECO:0000256" key="4">
    <source>
        <dbReference type="ARBA" id="ARBA00022840"/>
    </source>
</evidence>
<evidence type="ECO:0000256" key="3">
    <source>
        <dbReference type="ARBA" id="ARBA00022741"/>
    </source>
</evidence>
<keyword evidence="4 7" id="KW-0067">ATP-binding</keyword>
<evidence type="ECO:0000313" key="7">
    <source>
        <dbReference type="EMBL" id="MBU7599543.1"/>
    </source>
</evidence>
<dbReference type="Proteomes" id="UP000694501">
    <property type="component" value="Unassembled WGS sequence"/>
</dbReference>
<keyword evidence="8" id="KW-1185">Reference proteome</keyword>
<dbReference type="AlphaFoldDB" id="A0A949JG76"/>
<feature type="region of interest" description="Disordered" evidence="5">
    <location>
        <begin position="224"/>
        <end position="289"/>
    </location>
</feature>
<feature type="compositionally biased region" description="Polar residues" evidence="5">
    <location>
        <begin position="263"/>
        <end position="275"/>
    </location>
</feature>
<comment type="caution">
    <text evidence="7">The sequence shown here is derived from an EMBL/GenBank/DDBJ whole genome shotgun (WGS) entry which is preliminary data.</text>
</comment>
<keyword evidence="3" id="KW-0547">Nucleotide-binding</keyword>
<gene>
    <name evidence="7" type="ORF">JGS22_018435</name>
</gene>
<dbReference type="PROSITE" id="PS50893">
    <property type="entry name" value="ABC_TRANSPORTER_2"/>
    <property type="match status" value="1"/>
</dbReference>
<dbReference type="GO" id="GO:0016887">
    <property type="term" value="F:ATP hydrolysis activity"/>
    <property type="evidence" value="ECO:0007669"/>
    <property type="project" value="InterPro"/>
</dbReference>
<dbReference type="PANTHER" id="PTHR43335:SF2">
    <property type="entry name" value="ABC TRANSPORTER, ATP-BINDING PROTEIN"/>
    <property type="match status" value="1"/>
</dbReference>
<dbReference type="SMART" id="SM00382">
    <property type="entry name" value="AAA"/>
    <property type="match status" value="1"/>
</dbReference>
<proteinExistence type="inferred from homology"/>
<reference evidence="7" key="1">
    <citation type="submission" date="2021-06" db="EMBL/GenBank/DDBJ databases">
        <title>Sequencing of actinobacteria type strains.</title>
        <authorList>
            <person name="Nguyen G.-S."/>
            <person name="Wentzel A."/>
        </authorList>
    </citation>
    <scope>NUCLEOTIDE SEQUENCE</scope>
    <source>
        <strain evidence="7">P38-E01</strain>
    </source>
</reference>
<evidence type="ECO:0000256" key="1">
    <source>
        <dbReference type="ARBA" id="ARBA00005417"/>
    </source>
</evidence>
<evidence type="ECO:0000256" key="5">
    <source>
        <dbReference type="SAM" id="MobiDB-lite"/>
    </source>
</evidence>
<dbReference type="GO" id="GO:0005524">
    <property type="term" value="F:ATP binding"/>
    <property type="evidence" value="ECO:0007669"/>
    <property type="project" value="UniProtKB-KW"/>
</dbReference>
<dbReference type="EMBL" id="JAELVF020000001">
    <property type="protein sequence ID" value="MBU7599543.1"/>
    <property type="molecule type" value="Genomic_DNA"/>
</dbReference>
<accession>A0A949JG76</accession>